<dbReference type="RefSeq" id="WP_377470049.1">
    <property type="nucleotide sequence ID" value="NZ_JBHLWN010000038.1"/>
</dbReference>
<comment type="caution">
    <text evidence="4">The sequence shown here is derived from an EMBL/GenBank/DDBJ whole genome shotgun (WGS) entry which is preliminary data.</text>
</comment>
<dbReference type="PANTHER" id="PTHR47816">
    <property type="entry name" value="RIBOSOMAL RNA SMALL SUBUNIT METHYLTRANSFERASE C"/>
    <property type="match status" value="1"/>
</dbReference>
<proteinExistence type="predicted"/>
<dbReference type="EC" id="2.1.1.172" evidence="4"/>
<evidence type="ECO:0000259" key="3">
    <source>
        <dbReference type="Pfam" id="PF05175"/>
    </source>
</evidence>
<evidence type="ECO:0000313" key="5">
    <source>
        <dbReference type="Proteomes" id="UP001589776"/>
    </source>
</evidence>
<dbReference type="GO" id="GO:0052916">
    <property type="term" value="F:23S rRNA (guanine(1835)-N(2))-methyltransferase activity"/>
    <property type="evidence" value="ECO:0007669"/>
    <property type="project" value="UniProtKB-EC"/>
</dbReference>
<feature type="domain" description="Methyltransferase small" evidence="3">
    <location>
        <begin position="28"/>
        <end position="194"/>
    </location>
</feature>
<dbReference type="EC" id="2.1.1.174" evidence="4"/>
<dbReference type="InterPro" id="IPR029063">
    <property type="entry name" value="SAM-dependent_MTases_sf"/>
</dbReference>
<gene>
    <name evidence="4" type="ORF">ACFFK0_10185</name>
</gene>
<evidence type="ECO:0000256" key="1">
    <source>
        <dbReference type="ARBA" id="ARBA00022603"/>
    </source>
</evidence>
<organism evidence="4 5">
    <name type="scientific">Paenibacillus chartarius</name>
    <dbReference type="NCBI Taxonomy" id="747481"/>
    <lineage>
        <taxon>Bacteria</taxon>
        <taxon>Bacillati</taxon>
        <taxon>Bacillota</taxon>
        <taxon>Bacilli</taxon>
        <taxon>Bacillales</taxon>
        <taxon>Paenibacillaceae</taxon>
        <taxon>Paenibacillus</taxon>
    </lineage>
</organism>
<protein>
    <submittedName>
        <fullName evidence="4">Class I SAM-dependent methyltransferase</fullName>
        <ecNumber evidence="4">2.1.1.172</ecNumber>
        <ecNumber evidence="4">2.1.1.174</ecNumber>
    </submittedName>
</protein>
<accession>A0ABV6DJL4</accession>
<sequence>MGDHYYTKSPAVAHDEQTIEAKLRGRTLSFVTDAGVFSKEGVDFGSRLLIETMQLTADSEVLDVGCGYGPIGLSAALLANEGHVVMVDINERAIALSKRNAERNGIRNVTVLQSDLLEEVKERRFDVVLTNPPIRAGKETVHRIFADSYEVLKPGGSLWVVIQKKQGAPSAFSKLESIFGEVQEVDRDKGYKIFRAIRQEVDSEGKSLT</sequence>
<dbReference type="Pfam" id="PF05175">
    <property type="entry name" value="MTS"/>
    <property type="match status" value="1"/>
</dbReference>
<evidence type="ECO:0000313" key="4">
    <source>
        <dbReference type="EMBL" id="MFC0212829.1"/>
    </source>
</evidence>
<dbReference type="EMBL" id="JBHLWN010000038">
    <property type="protein sequence ID" value="MFC0212829.1"/>
    <property type="molecule type" value="Genomic_DNA"/>
</dbReference>
<keyword evidence="2 4" id="KW-0808">Transferase</keyword>
<dbReference type="PANTHER" id="PTHR47816:SF4">
    <property type="entry name" value="RIBOSOMAL RNA SMALL SUBUNIT METHYLTRANSFERASE C"/>
    <property type="match status" value="1"/>
</dbReference>
<dbReference type="InterPro" id="IPR007848">
    <property type="entry name" value="Small_mtfrase_dom"/>
</dbReference>
<dbReference type="SUPFAM" id="SSF53335">
    <property type="entry name" value="S-adenosyl-L-methionine-dependent methyltransferases"/>
    <property type="match status" value="1"/>
</dbReference>
<dbReference type="Gene3D" id="3.40.50.150">
    <property type="entry name" value="Vaccinia Virus protein VP39"/>
    <property type="match status" value="1"/>
</dbReference>
<dbReference type="GO" id="GO:0052914">
    <property type="term" value="F:16S rRNA (guanine(1207)-N(2))-methyltransferase activity"/>
    <property type="evidence" value="ECO:0007669"/>
    <property type="project" value="UniProtKB-EC"/>
</dbReference>
<dbReference type="Proteomes" id="UP001589776">
    <property type="component" value="Unassembled WGS sequence"/>
</dbReference>
<dbReference type="CDD" id="cd02440">
    <property type="entry name" value="AdoMet_MTases"/>
    <property type="match status" value="1"/>
</dbReference>
<keyword evidence="1 4" id="KW-0489">Methyltransferase</keyword>
<dbReference type="InterPro" id="IPR046977">
    <property type="entry name" value="RsmC/RlmG"/>
</dbReference>
<keyword evidence="5" id="KW-1185">Reference proteome</keyword>
<reference evidence="4 5" key="1">
    <citation type="submission" date="2024-09" db="EMBL/GenBank/DDBJ databases">
        <authorList>
            <person name="Sun Q."/>
            <person name="Mori K."/>
        </authorList>
    </citation>
    <scope>NUCLEOTIDE SEQUENCE [LARGE SCALE GENOMIC DNA]</scope>
    <source>
        <strain evidence="4 5">CCM 7759</strain>
    </source>
</reference>
<evidence type="ECO:0000256" key="2">
    <source>
        <dbReference type="ARBA" id="ARBA00022679"/>
    </source>
</evidence>
<name>A0ABV6DJL4_9BACL</name>